<dbReference type="STRING" id="458817.Shal_1869"/>
<dbReference type="InterPro" id="IPR038144">
    <property type="entry name" value="IPI"/>
</dbReference>
<gene>
    <name evidence="3" type="ordered locus">Shal_1869</name>
</gene>
<evidence type="ECO:0000256" key="1">
    <source>
        <dbReference type="SAM" id="SignalP"/>
    </source>
</evidence>
<dbReference type="Pfam" id="PF12690">
    <property type="entry name" value="BsuPI"/>
    <property type="match status" value="1"/>
</dbReference>
<evidence type="ECO:0000259" key="2">
    <source>
        <dbReference type="Pfam" id="PF12690"/>
    </source>
</evidence>
<dbReference type="OrthoDB" id="1357684at2"/>
<dbReference type="Gene3D" id="2.60.40.2360">
    <property type="entry name" value="Intracellular proteinase inhibitor BsuPI"/>
    <property type="match status" value="1"/>
</dbReference>
<keyword evidence="4" id="KW-1185">Reference proteome</keyword>
<sequence>MLNPLLLSLAVFGLMGCSSQQAEAAKVETTTTPKTLPSQIQQPQVQPIKVLPTGIVGGGSAGDRVSIKDKAMSQGLLDAKLVVTDKANITLQYTNNQSYGVPLMFASGMTADLWLLDPTGHKVWAWSNEMMFTQALRETVMPAGKTQNVKFTIPTKVAAKITKGYSLKAIFAGRATESQSPAMLPVTYYY</sequence>
<dbReference type="RefSeq" id="WP_012276966.1">
    <property type="nucleotide sequence ID" value="NC_010334.1"/>
</dbReference>
<dbReference type="eggNOG" id="ENOG5032Q56">
    <property type="taxonomic scope" value="Bacteria"/>
</dbReference>
<organism evidence="3 4">
    <name type="scientific">Shewanella halifaxensis (strain HAW-EB4)</name>
    <dbReference type="NCBI Taxonomy" id="458817"/>
    <lineage>
        <taxon>Bacteria</taxon>
        <taxon>Pseudomonadati</taxon>
        <taxon>Pseudomonadota</taxon>
        <taxon>Gammaproteobacteria</taxon>
        <taxon>Alteromonadales</taxon>
        <taxon>Shewanellaceae</taxon>
        <taxon>Shewanella</taxon>
    </lineage>
</organism>
<feature type="chain" id="PRO_5002753972" evidence="1">
    <location>
        <begin position="25"/>
        <end position="190"/>
    </location>
</feature>
<evidence type="ECO:0000313" key="4">
    <source>
        <dbReference type="Proteomes" id="UP000001317"/>
    </source>
</evidence>
<dbReference type="KEGG" id="shl:Shal_1869"/>
<feature type="domain" description="Intracellular proteinase inhibitor BsuPI" evidence="2">
    <location>
        <begin position="84"/>
        <end position="174"/>
    </location>
</feature>
<reference evidence="3" key="1">
    <citation type="submission" date="2008-01" db="EMBL/GenBank/DDBJ databases">
        <title>Complete sequence of Shewanella halifaxensis HAW-EB4.</title>
        <authorList>
            <consortium name="US DOE Joint Genome Institute"/>
            <person name="Copeland A."/>
            <person name="Lucas S."/>
            <person name="Lapidus A."/>
            <person name="Glavina del Rio T."/>
            <person name="Dalin E."/>
            <person name="Tice H."/>
            <person name="Bruce D."/>
            <person name="Goodwin L."/>
            <person name="Pitluck S."/>
            <person name="Sims D."/>
            <person name="Brettin T."/>
            <person name="Detter J.C."/>
            <person name="Han C."/>
            <person name="Kuske C.R."/>
            <person name="Schmutz J."/>
            <person name="Larimer F."/>
            <person name="Land M."/>
            <person name="Hauser L."/>
            <person name="Kyrpides N."/>
            <person name="Kim E."/>
            <person name="Zhao J.-S."/>
            <person name="Richardson P."/>
        </authorList>
    </citation>
    <scope>NUCLEOTIDE SEQUENCE [LARGE SCALE GENOMIC DNA]</scope>
    <source>
        <strain evidence="3">HAW-EB4</strain>
    </source>
</reference>
<feature type="signal peptide" evidence="1">
    <location>
        <begin position="1"/>
        <end position="24"/>
    </location>
</feature>
<accession>B0TRL6</accession>
<keyword evidence="1" id="KW-0732">Signal</keyword>
<dbReference type="EMBL" id="CP000931">
    <property type="protein sequence ID" value="ABZ76434.1"/>
    <property type="molecule type" value="Genomic_DNA"/>
</dbReference>
<name>B0TRL6_SHEHH</name>
<dbReference type="HOGENOM" id="CLU_121450_0_0_6"/>
<protein>
    <submittedName>
        <fullName evidence="3">Intracellular proteinase inhibitor domain protein</fullName>
    </submittedName>
</protein>
<dbReference type="InterPro" id="IPR020481">
    <property type="entry name" value="Intracell_prot_inh_BsuPI"/>
</dbReference>
<dbReference type="AlphaFoldDB" id="B0TRL6"/>
<dbReference type="Proteomes" id="UP000001317">
    <property type="component" value="Chromosome"/>
</dbReference>
<proteinExistence type="predicted"/>
<evidence type="ECO:0000313" key="3">
    <source>
        <dbReference type="EMBL" id="ABZ76434.1"/>
    </source>
</evidence>